<dbReference type="InterPro" id="IPR023346">
    <property type="entry name" value="Lysozyme-like_dom_sf"/>
</dbReference>
<dbReference type="RefSeq" id="WP_004356967.1">
    <property type="nucleotide sequence ID" value="NZ_AMXF01000010.1"/>
</dbReference>
<dbReference type="Gene3D" id="1.10.530.10">
    <property type="match status" value="1"/>
</dbReference>
<dbReference type="GO" id="GO:0004568">
    <property type="term" value="F:chitinase activity"/>
    <property type="evidence" value="ECO:0007669"/>
    <property type="project" value="InterPro"/>
</dbReference>
<dbReference type="EMBL" id="AMXF01000010">
    <property type="protein sequence ID" value="ENO98538.1"/>
    <property type="molecule type" value="Genomic_DNA"/>
</dbReference>
<dbReference type="PANTHER" id="PTHR34408">
    <property type="entry name" value="FAMILY PROTEIN, PUTATIVE-RELATED"/>
    <property type="match status" value="1"/>
</dbReference>
<dbReference type="InterPro" id="IPR000726">
    <property type="entry name" value="Glyco_hydro_19_cat"/>
</dbReference>
<dbReference type="PANTHER" id="PTHR34408:SF1">
    <property type="entry name" value="GLYCOSYL HYDROLASE FAMILY 19 DOMAIN-CONTAINING PROTEIN HI_1415"/>
    <property type="match status" value="1"/>
</dbReference>
<dbReference type="GO" id="GO:0006032">
    <property type="term" value="P:chitin catabolic process"/>
    <property type="evidence" value="ECO:0007669"/>
    <property type="project" value="InterPro"/>
</dbReference>
<reference evidence="2 3" key="1">
    <citation type="submission" date="2012-09" db="EMBL/GenBank/DDBJ databases">
        <title>Draft Genome Sequences of 6 Strains from Genus Thauera.</title>
        <authorList>
            <person name="Liu B."/>
            <person name="Shapleigh J.P."/>
            <person name="Frostegard A.H."/>
        </authorList>
    </citation>
    <scope>NUCLEOTIDE SEQUENCE [LARGE SCALE GENOMIC DNA]</scope>
    <source>
        <strain evidence="2 3">B4P</strain>
    </source>
</reference>
<dbReference type="InterPro" id="IPR052354">
    <property type="entry name" value="Cell_Wall_Dynamics_Protein"/>
</dbReference>
<dbReference type="Proteomes" id="UP000013047">
    <property type="component" value="Unassembled WGS sequence"/>
</dbReference>
<proteinExistence type="predicted"/>
<feature type="domain" description="Glycoside hydrolase family 19 catalytic" evidence="1">
    <location>
        <begin position="97"/>
        <end position="160"/>
    </location>
</feature>
<accession>N6ZW16</accession>
<dbReference type="Gene3D" id="3.90.1720.10">
    <property type="entry name" value="endopeptidase domain like (from Nostoc punctiforme)"/>
    <property type="match status" value="1"/>
</dbReference>
<evidence type="ECO:0000313" key="2">
    <source>
        <dbReference type="EMBL" id="ENO98538.1"/>
    </source>
</evidence>
<dbReference type="GO" id="GO:0016998">
    <property type="term" value="P:cell wall macromolecule catabolic process"/>
    <property type="evidence" value="ECO:0007669"/>
    <property type="project" value="InterPro"/>
</dbReference>
<evidence type="ECO:0000313" key="3">
    <source>
        <dbReference type="Proteomes" id="UP000013047"/>
    </source>
</evidence>
<comment type="caution">
    <text evidence="2">The sequence shown here is derived from an EMBL/GenBank/DDBJ whole genome shotgun (WGS) entry which is preliminary data.</text>
</comment>
<sequence length="531" mass="58115">MLVTRELLTRMGASAAHADRHLDALNAAMALHGIDTELRIAHFLAQVMHESGCLRLTEENLNYSAEGLRRVFRKYYRSDAEAAAHARQPEHIANRVYASRMGNGPESSGDGFRYRGRGLIQLTGKDNYRSFAQWCGADVVANPDWVAERYAVESAVYYWDRNAINALADVDDLGAITRRINGGLIGYEHRLELLRTAKRTLRELTAAGTVDTVAQPAVLQPSHRVGATQLMLRSAPVVADRTRIGVLNQGKEVQVLGPAGEPGWVRIRVSLSGLLREGVVAERYLKALPTSRGAATVPAAPAQAAALPAAHMQQDRADITRRRDGGRAYPLGEAGRPARAGGDAASLAASVSAIVDYLDVANPAHLRYKPAGSTTYCNIYATDLAYLCGVYLPRVWWTDRALLQLREGAQVAVEYGRTVRELNANSLYDWLEDHGPAFGWRREVELTALQAAANAGQVCVIVARRVDLNRPGHITAVVPETGDAKAVRSAEHEVLRPLESQAGTRNVLRGTPASAWWQGSRFQAFAFWRHP</sequence>
<evidence type="ECO:0000259" key="1">
    <source>
        <dbReference type="Pfam" id="PF00182"/>
    </source>
</evidence>
<organism evidence="2 3">
    <name type="scientific">Thauera phenylacetica B4P</name>
    <dbReference type="NCBI Taxonomy" id="1234382"/>
    <lineage>
        <taxon>Bacteria</taxon>
        <taxon>Pseudomonadati</taxon>
        <taxon>Pseudomonadota</taxon>
        <taxon>Betaproteobacteria</taxon>
        <taxon>Rhodocyclales</taxon>
        <taxon>Zoogloeaceae</taxon>
        <taxon>Thauera</taxon>
    </lineage>
</organism>
<gene>
    <name evidence="2" type="ORF">C667_03443</name>
</gene>
<dbReference type="Pfam" id="PF00182">
    <property type="entry name" value="Glyco_hydro_19"/>
    <property type="match status" value="1"/>
</dbReference>
<dbReference type="SUPFAM" id="SSF53955">
    <property type="entry name" value="Lysozyme-like"/>
    <property type="match status" value="1"/>
</dbReference>
<dbReference type="OrthoDB" id="1242806at2"/>
<dbReference type="AlphaFoldDB" id="N6ZW16"/>
<name>N6ZW16_9RHOO</name>
<protein>
    <recommendedName>
        <fullName evidence="1">Glycoside hydrolase family 19 catalytic domain-containing protein</fullName>
    </recommendedName>
</protein>
<keyword evidence="3" id="KW-1185">Reference proteome</keyword>